<dbReference type="RefSeq" id="WP_126579984.1">
    <property type="nucleotide sequence ID" value="NZ_BIFR01000001.1"/>
</dbReference>
<dbReference type="Proteomes" id="UP000287352">
    <property type="component" value="Unassembled WGS sequence"/>
</dbReference>
<dbReference type="EMBL" id="BIFR01000001">
    <property type="protein sequence ID" value="GCE12354.1"/>
    <property type="molecule type" value="Genomic_DNA"/>
</dbReference>
<protein>
    <recommendedName>
        <fullName evidence="3">Ferritin-like domain-containing protein</fullName>
    </recommendedName>
</protein>
<sequence>MRKVLLPASCMKLASTGRRQVVSAAIFTSLGFLASCNRSTDNSVEKKELSSDQHELQQFPIHDKSDLQLLFTEIMNDENLHITFLRSLIQSTGNSPLERPAFQHLKQPTINDLISIALKLKEINVGAYLLCLSRAHSSDIGNKVATILGLEARHASFLNLLSTTALSTQGAFEHPLTASDIFKGVTPFLSTLTRRSRIPVLTVAPDNDKDLLQFLLLLEYLSSELYNLNVPDLFSPN</sequence>
<keyword evidence="2" id="KW-1185">Reference proteome</keyword>
<dbReference type="OrthoDB" id="152886at2"/>
<proteinExistence type="predicted"/>
<organism evidence="1 2">
    <name type="scientific">Tengunoibacter tsumagoiensis</name>
    <dbReference type="NCBI Taxonomy" id="2014871"/>
    <lineage>
        <taxon>Bacteria</taxon>
        <taxon>Bacillati</taxon>
        <taxon>Chloroflexota</taxon>
        <taxon>Ktedonobacteria</taxon>
        <taxon>Ktedonobacterales</taxon>
        <taxon>Dictyobacteraceae</taxon>
        <taxon>Tengunoibacter</taxon>
    </lineage>
</organism>
<comment type="caution">
    <text evidence="1">The sequence shown here is derived from an EMBL/GenBank/DDBJ whole genome shotgun (WGS) entry which is preliminary data.</text>
</comment>
<name>A0A401ZZT2_9CHLR</name>
<dbReference type="Pfam" id="PF13668">
    <property type="entry name" value="Ferritin_2"/>
    <property type="match status" value="1"/>
</dbReference>
<accession>A0A401ZZT2</accession>
<evidence type="ECO:0000313" key="2">
    <source>
        <dbReference type="Proteomes" id="UP000287352"/>
    </source>
</evidence>
<evidence type="ECO:0000313" key="1">
    <source>
        <dbReference type="EMBL" id="GCE12354.1"/>
    </source>
</evidence>
<reference evidence="2" key="1">
    <citation type="submission" date="2018-12" db="EMBL/GenBank/DDBJ databases">
        <title>Tengunoibacter tsumagoiensis gen. nov., sp. nov., Dictyobacter kobayashii sp. nov., D. alpinus sp. nov., and D. joshuensis sp. nov. and description of Dictyobacteraceae fam. nov. within the order Ktedonobacterales isolated from Tengu-no-mugimeshi.</title>
        <authorList>
            <person name="Wang C.M."/>
            <person name="Zheng Y."/>
            <person name="Sakai Y."/>
            <person name="Toyoda A."/>
            <person name="Minakuchi Y."/>
            <person name="Abe K."/>
            <person name="Yokota A."/>
            <person name="Yabe S."/>
        </authorList>
    </citation>
    <scope>NUCLEOTIDE SEQUENCE [LARGE SCALE GENOMIC DNA]</scope>
    <source>
        <strain evidence="2">Uno3</strain>
    </source>
</reference>
<gene>
    <name evidence="1" type="ORF">KTT_22130</name>
</gene>
<evidence type="ECO:0008006" key="3">
    <source>
        <dbReference type="Google" id="ProtNLM"/>
    </source>
</evidence>
<dbReference type="AlphaFoldDB" id="A0A401ZZT2"/>